<gene>
    <name evidence="2" type="ORF">GCM10018785_05500</name>
</gene>
<reference evidence="2" key="2">
    <citation type="submission" date="2020-09" db="EMBL/GenBank/DDBJ databases">
        <authorList>
            <person name="Sun Q."/>
            <person name="Ohkuma M."/>
        </authorList>
    </citation>
    <scope>NUCLEOTIDE SEQUENCE</scope>
    <source>
        <strain evidence="2">JCM 4784</strain>
    </source>
</reference>
<feature type="compositionally biased region" description="Low complexity" evidence="1">
    <location>
        <begin position="123"/>
        <end position="135"/>
    </location>
</feature>
<reference evidence="2" key="1">
    <citation type="journal article" date="2014" name="Int. J. Syst. Evol. Microbiol.">
        <title>Complete genome sequence of Corynebacterium casei LMG S-19264T (=DSM 44701T), isolated from a smear-ripened cheese.</title>
        <authorList>
            <consortium name="US DOE Joint Genome Institute (JGI-PGF)"/>
            <person name="Walter F."/>
            <person name="Albersmeier A."/>
            <person name="Kalinowski J."/>
            <person name="Ruckert C."/>
        </authorList>
    </citation>
    <scope>NUCLEOTIDE SEQUENCE</scope>
    <source>
        <strain evidence="2">JCM 4784</strain>
    </source>
</reference>
<evidence type="ECO:0000313" key="2">
    <source>
        <dbReference type="EMBL" id="GHE38858.1"/>
    </source>
</evidence>
<evidence type="ECO:0000256" key="1">
    <source>
        <dbReference type="SAM" id="MobiDB-lite"/>
    </source>
</evidence>
<name>A0A918Z6P4_9ACTN</name>
<dbReference type="AlphaFoldDB" id="A0A918Z6P4"/>
<keyword evidence="3" id="KW-1185">Reference proteome</keyword>
<protein>
    <submittedName>
        <fullName evidence="2">Uncharacterized protein</fullName>
    </submittedName>
</protein>
<evidence type="ECO:0000313" key="3">
    <source>
        <dbReference type="Proteomes" id="UP000608024"/>
    </source>
</evidence>
<organism evidence="2 3">
    <name type="scientific">Streptomyces longispororuber</name>
    <dbReference type="NCBI Taxonomy" id="68230"/>
    <lineage>
        <taxon>Bacteria</taxon>
        <taxon>Bacillati</taxon>
        <taxon>Actinomycetota</taxon>
        <taxon>Actinomycetes</taxon>
        <taxon>Kitasatosporales</taxon>
        <taxon>Streptomycetaceae</taxon>
        <taxon>Streptomyces</taxon>
    </lineage>
</organism>
<feature type="region of interest" description="Disordered" evidence="1">
    <location>
        <begin position="119"/>
        <end position="141"/>
    </location>
</feature>
<proteinExistence type="predicted"/>
<comment type="caution">
    <text evidence="2">The sequence shown here is derived from an EMBL/GenBank/DDBJ whole genome shotgun (WGS) entry which is preliminary data.</text>
</comment>
<dbReference type="Proteomes" id="UP000608024">
    <property type="component" value="Unassembled WGS sequence"/>
</dbReference>
<dbReference type="EMBL" id="BNBT01000005">
    <property type="protein sequence ID" value="GHE38858.1"/>
    <property type="molecule type" value="Genomic_DNA"/>
</dbReference>
<sequence length="178" mass="18248">MPSAPQRPRAAVFLALIRGLPARTSAAIGSLRGLVGKGKDIARGLYDGVRSMGGWLKSSLTSFAKRIIPGPIARALRIGSPSRLMADQIGRWIPPGILQGAEAEAPAMNKGLANLVTTPPPSQAATAAGTRAGAPAAGGGRTVVELRSSGSRVDDMLLEILRDAAAVRGGDVQLVLGR</sequence>
<accession>A0A918Z6P4</accession>